<evidence type="ECO:0008006" key="4">
    <source>
        <dbReference type="Google" id="ProtNLM"/>
    </source>
</evidence>
<dbReference type="Proteomes" id="UP001341840">
    <property type="component" value="Unassembled WGS sequence"/>
</dbReference>
<evidence type="ECO:0000256" key="1">
    <source>
        <dbReference type="SAM" id="MobiDB-lite"/>
    </source>
</evidence>
<gene>
    <name evidence="2" type="ORF">PIB30_112945</name>
</gene>
<feature type="non-terminal residue" evidence="2">
    <location>
        <position position="1"/>
    </location>
</feature>
<accession>A0ABU6UZL5</accession>
<protein>
    <recommendedName>
        <fullName evidence="4">Hemogen</fullName>
    </recommendedName>
</protein>
<name>A0ABU6UZL5_9FABA</name>
<proteinExistence type="predicted"/>
<comment type="caution">
    <text evidence="2">The sequence shown here is derived from an EMBL/GenBank/DDBJ whole genome shotgun (WGS) entry which is preliminary data.</text>
</comment>
<evidence type="ECO:0000313" key="2">
    <source>
        <dbReference type="EMBL" id="MED6166801.1"/>
    </source>
</evidence>
<sequence length="136" mass="15842">SEDHTLVETMRRIRKRKNEEKEEKNNKKKKQPHGKSPANVEPEHEPPQQPRQLEEETPIEQPRQLEEETVIQQPQPQPQQQPPQDDVIDLSSCSDDEQPPNHMDVLHPLVPKIEELQEDQPPPVLEQPSQMVVEVV</sequence>
<keyword evidence="3" id="KW-1185">Reference proteome</keyword>
<dbReference type="EMBL" id="JASCZI010129388">
    <property type="protein sequence ID" value="MED6166801.1"/>
    <property type="molecule type" value="Genomic_DNA"/>
</dbReference>
<feature type="compositionally biased region" description="Basic and acidic residues" evidence="1">
    <location>
        <begin position="1"/>
        <end position="25"/>
    </location>
</feature>
<organism evidence="2 3">
    <name type="scientific">Stylosanthes scabra</name>
    <dbReference type="NCBI Taxonomy" id="79078"/>
    <lineage>
        <taxon>Eukaryota</taxon>
        <taxon>Viridiplantae</taxon>
        <taxon>Streptophyta</taxon>
        <taxon>Embryophyta</taxon>
        <taxon>Tracheophyta</taxon>
        <taxon>Spermatophyta</taxon>
        <taxon>Magnoliopsida</taxon>
        <taxon>eudicotyledons</taxon>
        <taxon>Gunneridae</taxon>
        <taxon>Pentapetalae</taxon>
        <taxon>rosids</taxon>
        <taxon>fabids</taxon>
        <taxon>Fabales</taxon>
        <taxon>Fabaceae</taxon>
        <taxon>Papilionoideae</taxon>
        <taxon>50 kb inversion clade</taxon>
        <taxon>dalbergioids sensu lato</taxon>
        <taxon>Dalbergieae</taxon>
        <taxon>Pterocarpus clade</taxon>
        <taxon>Stylosanthes</taxon>
    </lineage>
</organism>
<evidence type="ECO:0000313" key="3">
    <source>
        <dbReference type="Proteomes" id="UP001341840"/>
    </source>
</evidence>
<feature type="region of interest" description="Disordered" evidence="1">
    <location>
        <begin position="1"/>
        <end position="136"/>
    </location>
</feature>
<reference evidence="2 3" key="1">
    <citation type="journal article" date="2023" name="Plants (Basel)">
        <title>Bridging the Gap: Combining Genomics and Transcriptomics Approaches to Understand Stylosanthes scabra, an Orphan Legume from the Brazilian Caatinga.</title>
        <authorList>
            <person name="Ferreira-Neto J.R.C."/>
            <person name="da Silva M.D."/>
            <person name="Binneck E."/>
            <person name="de Melo N.F."/>
            <person name="da Silva R.H."/>
            <person name="de Melo A.L.T.M."/>
            <person name="Pandolfi V."/>
            <person name="Bustamante F.O."/>
            <person name="Brasileiro-Vidal A.C."/>
            <person name="Benko-Iseppon A.M."/>
        </authorList>
    </citation>
    <scope>NUCLEOTIDE SEQUENCE [LARGE SCALE GENOMIC DNA]</scope>
    <source>
        <tissue evidence="2">Leaves</tissue>
    </source>
</reference>